<evidence type="ECO:0000313" key="2">
    <source>
        <dbReference type="EMBL" id="SFS19174.1"/>
    </source>
</evidence>
<dbReference type="RefSeq" id="WP_090208035.1">
    <property type="nucleotide sequence ID" value="NZ_FOZM01000002.1"/>
</dbReference>
<evidence type="ECO:0000313" key="3">
    <source>
        <dbReference type="Proteomes" id="UP000198926"/>
    </source>
</evidence>
<dbReference type="Proteomes" id="UP000198926">
    <property type="component" value="Unassembled WGS sequence"/>
</dbReference>
<proteinExistence type="predicted"/>
<evidence type="ECO:0000259" key="1">
    <source>
        <dbReference type="Pfam" id="PF10135"/>
    </source>
</evidence>
<keyword evidence="3" id="KW-1185">Reference proteome</keyword>
<feature type="domain" description="Flagellar protein FlgJ N-terminal" evidence="1">
    <location>
        <begin position="41"/>
        <end position="89"/>
    </location>
</feature>
<dbReference type="AlphaFoldDB" id="A0A1I6MU47"/>
<accession>A0A1I6MU47</accession>
<name>A0A1I6MU47_9RHOB</name>
<sequence>MTLIPTLPPPRPAVDLPTFVHKDTKLREAAVALEASFLAEMLKSTGFGEGTTSFGGGIGEEQFASFLADAQAKELAKAGGIGLAEAIFEALKIQGVNDVAD</sequence>
<dbReference type="STRING" id="1123755.SAMN05444714_2115"/>
<reference evidence="2 3" key="1">
    <citation type="submission" date="2016-10" db="EMBL/GenBank/DDBJ databases">
        <authorList>
            <person name="de Groot N.N."/>
        </authorList>
    </citation>
    <scope>NUCLEOTIDE SEQUENCE [LARGE SCALE GENOMIC DNA]</scope>
    <source>
        <strain evidence="2 3">DSM 29433</strain>
    </source>
</reference>
<protein>
    <submittedName>
        <fullName evidence="2">Rod binding protein</fullName>
    </submittedName>
</protein>
<dbReference type="OrthoDB" id="7690273at2"/>
<gene>
    <name evidence="2" type="ORF">SAMN05444714_2115</name>
</gene>
<dbReference type="Pfam" id="PF10135">
    <property type="entry name" value="Rod-binding"/>
    <property type="match status" value="1"/>
</dbReference>
<dbReference type="InterPro" id="IPR019301">
    <property type="entry name" value="Flagellar_prot_FlgJ_N"/>
</dbReference>
<organism evidence="2 3">
    <name type="scientific">Yoonia litorea</name>
    <dbReference type="NCBI Taxonomy" id="1123755"/>
    <lineage>
        <taxon>Bacteria</taxon>
        <taxon>Pseudomonadati</taxon>
        <taxon>Pseudomonadota</taxon>
        <taxon>Alphaproteobacteria</taxon>
        <taxon>Rhodobacterales</taxon>
        <taxon>Paracoccaceae</taxon>
        <taxon>Yoonia</taxon>
    </lineage>
</organism>
<dbReference type="EMBL" id="FOZM01000002">
    <property type="protein sequence ID" value="SFS19174.1"/>
    <property type="molecule type" value="Genomic_DNA"/>
</dbReference>